<dbReference type="PANTHER" id="PTHR43228:SF1">
    <property type="entry name" value="TWO-COMPONENT RESPONSE REGULATOR ARR22"/>
    <property type="match status" value="1"/>
</dbReference>
<evidence type="ECO:0000259" key="2">
    <source>
        <dbReference type="PROSITE" id="PS50110"/>
    </source>
</evidence>
<dbReference type="SUPFAM" id="SSF52172">
    <property type="entry name" value="CheY-like"/>
    <property type="match status" value="1"/>
</dbReference>
<proteinExistence type="predicted"/>
<feature type="modified residue" description="4-aspartylphosphate" evidence="1">
    <location>
        <position position="56"/>
    </location>
</feature>
<dbReference type="PROSITE" id="PS50110">
    <property type="entry name" value="RESPONSE_REGULATORY"/>
    <property type="match status" value="1"/>
</dbReference>
<dbReference type="InterPro" id="IPR052048">
    <property type="entry name" value="ST_Response_Regulator"/>
</dbReference>
<keyword evidence="4" id="KW-1185">Reference proteome</keyword>
<dbReference type="InterPro" id="IPR001789">
    <property type="entry name" value="Sig_transdc_resp-reg_receiver"/>
</dbReference>
<accession>A0ABR6VP12</accession>
<dbReference type="Gene3D" id="3.40.50.2300">
    <property type="match status" value="1"/>
</dbReference>
<feature type="domain" description="Response regulatory" evidence="2">
    <location>
        <begin position="5"/>
        <end position="129"/>
    </location>
</feature>
<reference evidence="3 4" key="1">
    <citation type="journal article" date="2019" name="Int. J. Syst. Evol. Microbiol.">
        <title>Rufibacter sediminis sp. nov., isolated from freshwater lake sediment.</title>
        <authorList>
            <person name="Qu J.H."/>
            <person name="Zhang L.J."/>
            <person name="Fu Y.H."/>
            <person name="Li H.F."/>
        </authorList>
    </citation>
    <scope>NUCLEOTIDE SEQUENCE [LARGE SCALE GENOMIC DNA]</scope>
    <source>
        <strain evidence="3 4">H-1</strain>
    </source>
</reference>
<dbReference type="EMBL" id="JACOAF010000011">
    <property type="protein sequence ID" value="MBC3538936.1"/>
    <property type="molecule type" value="Genomic_DNA"/>
</dbReference>
<gene>
    <name evidence="3" type="ORF">H7U12_04535</name>
</gene>
<dbReference type="SMART" id="SM00448">
    <property type="entry name" value="REC"/>
    <property type="match status" value="1"/>
</dbReference>
<keyword evidence="1" id="KW-0597">Phosphoprotein</keyword>
<protein>
    <submittedName>
        <fullName evidence="3">Response regulator</fullName>
    </submittedName>
</protein>
<dbReference type="Proteomes" id="UP000659698">
    <property type="component" value="Unassembled WGS sequence"/>
</dbReference>
<dbReference type="InterPro" id="IPR011006">
    <property type="entry name" value="CheY-like_superfamily"/>
</dbReference>
<dbReference type="Pfam" id="PF00072">
    <property type="entry name" value="Response_reg"/>
    <property type="match status" value="1"/>
</dbReference>
<evidence type="ECO:0000313" key="4">
    <source>
        <dbReference type="Proteomes" id="UP000659698"/>
    </source>
</evidence>
<name>A0ABR6VP12_9BACT</name>
<organism evidence="3 4">
    <name type="scientific">Rufibacter sediminis</name>
    <dbReference type="NCBI Taxonomy" id="2762756"/>
    <lineage>
        <taxon>Bacteria</taxon>
        <taxon>Pseudomonadati</taxon>
        <taxon>Bacteroidota</taxon>
        <taxon>Cytophagia</taxon>
        <taxon>Cytophagales</taxon>
        <taxon>Hymenobacteraceae</taxon>
        <taxon>Rufibacter</taxon>
    </lineage>
</organism>
<sequence>MSIGQILVIDNDDTARFLLSRVMYRMNRTESLFFAKNEREALELMGRQEFSLILLDLHQPNANGFELLQGLGQWQEATGKSLPRIVVLSSGDTDNAYSKARTEYFHMVSAHLEKPFTEHHVLQLLEVEGE</sequence>
<evidence type="ECO:0000313" key="3">
    <source>
        <dbReference type="EMBL" id="MBC3538936.1"/>
    </source>
</evidence>
<dbReference type="PANTHER" id="PTHR43228">
    <property type="entry name" value="TWO-COMPONENT RESPONSE REGULATOR"/>
    <property type="match status" value="1"/>
</dbReference>
<dbReference type="RefSeq" id="WP_186633607.1">
    <property type="nucleotide sequence ID" value="NZ_JACOAF010000011.1"/>
</dbReference>
<evidence type="ECO:0000256" key="1">
    <source>
        <dbReference type="PROSITE-ProRule" id="PRU00169"/>
    </source>
</evidence>
<comment type="caution">
    <text evidence="3">The sequence shown here is derived from an EMBL/GenBank/DDBJ whole genome shotgun (WGS) entry which is preliminary data.</text>
</comment>